<keyword evidence="14" id="KW-0479">Metal-binding</keyword>
<evidence type="ECO:0008006" key="24">
    <source>
        <dbReference type="Google" id="ProtNLM"/>
    </source>
</evidence>
<comment type="cofactor">
    <cofactor evidence="1">
        <name>biotin</name>
        <dbReference type="ChEBI" id="CHEBI:57586"/>
    </cofactor>
</comment>
<accession>A0A8W8JKJ7</accession>
<dbReference type="GO" id="GO:0005524">
    <property type="term" value="F:ATP binding"/>
    <property type="evidence" value="ECO:0007669"/>
    <property type="project" value="UniProtKB-UniRule"/>
</dbReference>
<dbReference type="Proteomes" id="UP000005408">
    <property type="component" value="Unassembled WGS sequence"/>
</dbReference>
<evidence type="ECO:0000256" key="11">
    <source>
        <dbReference type="ARBA" id="ARBA00023268"/>
    </source>
</evidence>
<dbReference type="InterPro" id="IPR029045">
    <property type="entry name" value="ClpP/crotonase-like_dom_sf"/>
</dbReference>
<evidence type="ECO:0000259" key="17">
    <source>
        <dbReference type="PROSITE" id="PS50119"/>
    </source>
</evidence>
<evidence type="ECO:0000256" key="13">
    <source>
        <dbReference type="ARBA" id="ARBA00048600"/>
    </source>
</evidence>
<dbReference type="GO" id="GO:0006633">
    <property type="term" value="P:fatty acid biosynthetic process"/>
    <property type="evidence" value="ECO:0007669"/>
    <property type="project" value="UniProtKB-KW"/>
</dbReference>
<evidence type="ECO:0000259" key="21">
    <source>
        <dbReference type="PROSITE" id="PS50989"/>
    </source>
</evidence>
<dbReference type="InterPro" id="IPR001882">
    <property type="entry name" value="Biotin_BS"/>
</dbReference>
<evidence type="ECO:0000256" key="4">
    <source>
        <dbReference type="ARBA" id="ARBA00022598"/>
    </source>
</evidence>
<dbReference type="InterPro" id="IPR013815">
    <property type="entry name" value="ATP_grasp_subdomain_1"/>
</dbReference>
<evidence type="ECO:0000256" key="9">
    <source>
        <dbReference type="ARBA" id="ARBA00023160"/>
    </source>
</evidence>
<dbReference type="InterPro" id="IPR011762">
    <property type="entry name" value="COA_CT_N"/>
</dbReference>
<dbReference type="InterPro" id="IPR000089">
    <property type="entry name" value="Biotin_lipoyl"/>
</dbReference>
<feature type="domain" description="B box-type" evidence="17">
    <location>
        <begin position="91"/>
        <end position="128"/>
    </location>
</feature>
<dbReference type="FunFam" id="3.30.470.20:FF:000005">
    <property type="entry name" value="Acetyl-CoA carboxylase 1"/>
    <property type="match status" value="1"/>
</dbReference>
<dbReference type="Gene3D" id="3.30.470.20">
    <property type="entry name" value="ATP-grasp fold, B domain"/>
    <property type="match status" value="1"/>
</dbReference>
<dbReference type="PROSITE" id="PS00867">
    <property type="entry name" value="CPSASE_2"/>
    <property type="match status" value="1"/>
</dbReference>
<evidence type="ECO:0000256" key="8">
    <source>
        <dbReference type="ARBA" id="ARBA00023098"/>
    </source>
</evidence>
<dbReference type="SMART" id="SM00878">
    <property type="entry name" value="Biotin_carb_C"/>
    <property type="match status" value="1"/>
</dbReference>
<keyword evidence="7 15" id="KW-0067">ATP-binding</keyword>
<dbReference type="CDD" id="cd19756">
    <property type="entry name" value="Bbox2"/>
    <property type="match status" value="1"/>
</dbReference>
<dbReference type="InterPro" id="IPR049076">
    <property type="entry name" value="ACCA"/>
</dbReference>
<keyword evidence="3" id="KW-0444">Lipid biosynthesis</keyword>
<dbReference type="Gene3D" id="3.90.1770.10">
    <property type="entry name" value="PreATP-grasp domain"/>
    <property type="match status" value="1"/>
</dbReference>
<evidence type="ECO:0000256" key="12">
    <source>
        <dbReference type="ARBA" id="ARBA00048065"/>
    </source>
</evidence>
<dbReference type="GO" id="GO:0005739">
    <property type="term" value="C:mitochondrion"/>
    <property type="evidence" value="ECO:0007669"/>
    <property type="project" value="TreeGrafter"/>
</dbReference>
<dbReference type="Pfam" id="PF00364">
    <property type="entry name" value="Biotin_lipoyl"/>
    <property type="match status" value="1"/>
</dbReference>
<dbReference type="PROSITE" id="PS50979">
    <property type="entry name" value="BC"/>
    <property type="match status" value="1"/>
</dbReference>
<dbReference type="InterPro" id="IPR016185">
    <property type="entry name" value="PreATP-grasp_dom_sf"/>
</dbReference>
<dbReference type="SUPFAM" id="SSF56059">
    <property type="entry name" value="Glutathione synthetase ATP-binding domain-like"/>
    <property type="match status" value="1"/>
</dbReference>
<dbReference type="Pfam" id="PF21385">
    <property type="entry name" value="ACCA_BT"/>
    <property type="match status" value="1"/>
</dbReference>
<protein>
    <recommendedName>
        <fullName evidence="24">Acetyl-CoA carboxylase</fullName>
    </recommendedName>
</protein>
<dbReference type="FunFam" id="3.30.1490.20:FF:000003">
    <property type="entry name" value="acetyl-CoA carboxylase isoform X1"/>
    <property type="match status" value="1"/>
</dbReference>
<dbReference type="PROSITE" id="PS00866">
    <property type="entry name" value="CPSASE_1"/>
    <property type="match status" value="1"/>
</dbReference>
<dbReference type="EnsemblMetazoa" id="G19132.1">
    <property type="protein sequence ID" value="G19132.1:cds"/>
    <property type="gene ID" value="G19132"/>
</dbReference>
<keyword evidence="11" id="KW-0511">Multifunctional enzyme</keyword>
<dbReference type="SMR" id="A0A8W8JKJ7"/>
<evidence type="ECO:0000256" key="15">
    <source>
        <dbReference type="PROSITE-ProRule" id="PRU00409"/>
    </source>
</evidence>
<dbReference type="SUPFAM" id="SSF52440">
    <property type="entry name" value="PreATP-grasp domain"/>
    <property type="match status" value="1"/>
</dbReference>
<evidence type="ECO:0000313" key="23">
    <source>
        <dbReference type="Proteomes" id="UP000005408"/>
    </source>
</evidence>
<dbReference type="InterPro" id="IPR049074">
    <property type="entry name" value="ACCA_BT"/>
</dbReference>
<dbReference type="PROSITE" id="PS50975">
    <property type="entry name" value="ATP_GRASP"/>
    <property type="match status" value="1"/>
</dbReference>
<dbReference type="PROSITE" id="PS00188">
    <property type="entry name" value="BIOTIN"/>
    <property type="match status" value="1"/>
</dbReference>
<dbReference type="GO" id="GO:0008270">
    <property type="term" value="F:zinc ion binding"/>
    <property type="evidence" value="ECO:0007669"/>
    <property type="project" value="UniProtKB-KW"/>
</dbReference>
<keyword evidence="14" id="KW-0863">Zinc-finger</keyword>
<dbReference type="InterPro" id="IPR000315">
    <property type="entry name" value="Znf_B-box"/>
</dbReference>
<dbReference type="Pfam" id="PF08326">
    <property type="entry name" value="ACC_central"/>
    <property type="match status" value="1"/>
</dbReference>
<feature type="domain" description="CoA carboxyltransferase N-terminal" evidence="20">
    <location>
        <begin position="1990"/>
        <end position="2323"/>
    </location>
</feature>
<comment type="pathway">
    <text evidence="2">Lipid metabolism; malonyl-CoA biosynthesis; malonyl-CoA from acetyl-CoA: step 1/1.</text>
</comment>
<evidence type="ECO:0000256" key="2">
    <source>
        <dbReference type="ARBA" id="ARBA00004956"/>
    </source>
</evidence>
<dbReference type="SUPFAM" id="SSF51246">
    <property type="entry name" value="Rudiment single hybrid motif"/>
    <property type="match status" value="1"/>
</dbReference>
<dbReference type="InterPro" id="IPR011054">
    <property type="entry name" value="Rudment_hybrid_motif"/>
</dbReference>
<feature type="region of interest" description="Disordered" evidence="16">
    <location>
        <begin position="413"/>
        <end position="469"/>
    </location>
</feature>
<dbReference type="PROSITE" id="PS50119">
    <property type="entry name" value="ZF_BBOX"/>
    <property type="match status" value="1"/>
</dbReference>
<dbReference type="Gene3D" id="3.30.160.60">
    <property type="entry name" value="Classic Zinc Finger"/>
    <property type="match status" value="1"/>
</dbReference>
<dbReference type="Pfam" id="PF01039">
    <property type="entry name" value="Carboxyl_trans"/>
    <property type="match status" value="1"/>
</dbReference>
<evidence type="ECO:0000256" key="1">
    <source>
        <dbReference type="ARBA" id="ARBA00001953"/>
    </source>
</evidence>
<evidence type="ECO:0000256" key="7">
    <source>
        <dbReference type="ARBA" id="ARBA00022840"/>
    </source>
</evidence>
<feature type="compositionally biased region" description="Acidic residues" evidence="16">
    <location>
        <begin position="418"/>
        <end position="432"/>
    </location>
</feature>
<dbReference type="Gene3D" id="2.40.50.100">
    <property type="match status" value="1"/>
</dbReference>
<dbReference type="InterPro" id="IPR005482">
    <property type="entry name" value="Biotin_COase_C"/>
</dbReference>
<feature type="region of interest" description="Disordered" evidence="16">
    <location>
        <begin position="1682"/>
        <end position="1704"/>
    </location>
</feature>
<reference evidence="22" key="1">
    <citation type="submission" date="2022-08" db="UniProtKB">
        <authorList>
            <consortium name="EnsemblMetazoa"/>
        </authorList>
    </citation>
    <scope>IDENTIFICATION</scope>
    <source>
        <strain evidence="22">05x7-T-G4-1.051#20</strain>
    </source>
</reference>
<dbReference type="InterPro" id="IPR011053">
    <property type="entry name" value="Single_hybrid_motif"/>
</dbReference>
<dbReference type="Gene3D" id="3.40.50.20">
    <property type="match status" value="1"/>
</dbReference>
<dbReference type="GO" id="GO:0004075">
    <property type="term" value="F:biotin carboxylase activity"/>
    <property type="evidence" value="ECO:0007669"/>
    <property type="project" value="UniProtKB-EC"/>
</dbReference>
<dbReference type="InterPro" id="IPR034733">
    <property type="entry name" value="AcCoA_carboxyl_beta"/>
</dbReference>
<dbReference type="PROSITE" id="PS50980">
    <property type="entry name" value="COA_CT_NTER"/>
    <property type="match status" value="1"/>
</dbReference>
<dbReference type="SUPFAM" id="SSF57845">
    <property type="entry name" value="B-box zinc-binding domain"/>
    <property type="match status" value="1"/>
</dbReference>
<proteinExistence type="predicted"/>
<dbReference type="Pfam" id="PF02785">
    <property type="entry name" value="Biotin_carb_C"/>
    <property type="match status" value="1"/>
</dbReference>
<feature type="domain" description="ATP-grasp" evidence="18">
    <location>
        <begin position="699"/>
        <end position="893"/>
    </location>
</feature>
<dbReference type="FunFam" id="3.90.226.10:FF:000010">
    <property type="entry name" value="acetyl-CoA carboxylase isoform X2"/>
    <property type="match status" value="1"/>
</dbReference>
<feature type="domain" description="CoA carboxyltransferase C-terminal" evidence="21">
    <location>
        <begin position="2327"/>
        <end position="2643"/>
    </location>
</feature>
<dbReference type="Pfam" id="PF00289">
    <property type="entry name" value="Biotin_carb_N"/>
    <property type="match status" value="1"/>
</dbReference>
<dbReference type="CDD" id="cd06850">
    <property type="entry name" value="biotinyl_domain"/>
    <property type="match status" value="1"/>
</dbReference>
<dbReference type="InterPro" id="IPR011764">
    <property type="entry name" value="Biotin_carboxylation_dom"/>
</dbReference>
<evidence type="ECO:0000256" key="6">
    <source>
        <dbReference type="ARBA" id="ARBA00022832"/>
    </source>
</evidence>
<evidence type="ECO:0000256" key="3">
    <source>
        <dbReference type="ARBA" id="ARBA00022516"/>
    </source>
</evidence>
<evidence type="ECO:0000259" key="20">
    <source>
        <dbReference type="PROSITE" id="PS50980"/>
    </source>
</evidence>
<evidence type="ECO:0000256" key="14">
    <source>
        <dbReference type="PROSITE-ProRule" id="PRU00024"/>
    </source>
</evidence>
<feature type="region of interest" description="Disordered" evidence="16">
    <location>
        <begin position="489"/>
        <end position="519"/>
    </location>
</feature>
<dbReference type="Pfam" id="PF00643">
    <property type="entry name" value="zf-B_box"/>
    <property type="match status" value="1"/>
</dbReference>
<comment type="catalytic activity">
    <reaction evidence="13">
        <text>N(6)-biotinyl-L-lysyl-[protein] + hydrogencarbonate + ATP = N(6)-carboxybiotinyl-L-lysyl-[protein] + ADP + phosphate + H(+)</text>
        <dbReference type="Rhea" id="RHEA:13501"/>
        <dbReference type="Rhea" id="RHEA-COMP:10505"/>
        <dbReference type="Rhea" id="RHEA-COMP:10506"/>
        <dbReference type="ChEBI" id="CHEBI:15378"/>
        <dbReference type="ChEBI" id="CHEBI:17544"/>
        <dbReference type="ChEBI" id="CHEBI:30616"/>
        <dbReference type="ChEBI" id="CHEBI:43474"/>
        <dbReference type="ChEBI" id="CHEBI:83144"/>
        <dbReference type="ChEBI" id="CHEBI:83145"/>
        <dbReference type="ChEBI" id="CHEBI:456216"/>
        <dbReference type="EC" id="6.3.4.14"/>
    </reaction>
</comment>
<dbReference type="Gene3D" id="2.40.460.10">
    <property type="entry name" value="Biotin dependent carboxylase carboxyltransferase"/>
    <property type="match status" value="1"/>
</dbReference>
<dbReference type="SUPFAM" id="SSF51230">
    <property type="entry name" value="Single hybrid motif"/>
    <property type="match status" value="1"/>
</dbReference>
<dbReference type="Gene3D" id="3.90.226.10">
    <property type="entry name" value="2-enoyl-CoA Hydratase, Chain A, domain 1"/>
    <property type="match status" value="2"/>
</dbReference>
<dbReference type="FunFam" id="2.40.460.10:FF:000001">
    <property type="entry name" value="Acetyl-CoA carboxylase 1"/>
    <property type="match status" value="1"/>
</dbReference>
<dbReference type="PANTHER" id="PTHR45728">
    <property type="entry name" value="ACETYL-COA CARBOXYLASE, ISOFORM A"/>
    <property type="match status" value="1"/>
</dbReference>
<dbReference type="InterPro" id="IPR005479">
    <property type="entry name" value="CPAse_ATP-bd"/>
</dbReference>
<evidence type="ECO:0000256" key="5">
    <source>
        <dbReference type="ARBA" id="ARBA00022741"/>
    </source>
</evidence>
<evidence type="ECO:0000259" key="18">
    <source>
        <dbReference type="PROSITE" id="PS50975"/>
    </source>
</evidence>
<dbReference type="FunFam" id="3.90.1770.10:FF:000001">
    <property type="entry name" value="acetyl-CoA carboxylase 1"/>
    <property type="match status" value="1"/>
</dbReference>
<evidence type="ECO:0000256" key="16">
    <source>
        <dbReference type="SAM" id="MobiDB-lite"/>
    </source>
</evidence>
<keyword evidence="4" id="KW-0436">Ligase</keyword>
<organism evidence="22 23">
    <name type="scientific">Magallana gigas</name>
    <name type="common">Pacific oyster</name>
    <name type="synonym">Crassostrea gigas</name>
    <dbReference type="NCBI Taxonomy" id="29159"/>
    <lineage>
        <taxon>Eukaryota</taxon>
        <taxon>Metazoa</taxon>
        <taxon>Spiralia</taxon>
        <taxon>Lophotrochozoa</taxon>
        <taxon>Mollusca</taxon>
        <taxon>Bivalvia</taxon>
        <taxon>Autobranchia</taxon>
        <taxon>Pteriomorphia</taxon>
        <taxon>Ostreida</taxon>
        <taxon>Ostreoidea</taxon>
        <taxon>Ostreidae</taxon>
        <taxon>Magallana</taxon>
    </lineage>
</organism>
<dbReference type="FunFam" id="3.40.50.20:FF:000005">
    <property type="entry name" value="acetyl-CoA carboxylase isoform X2"/>
    <property type="match status" value="1"/>
</dbReference>
<feature type="compositionally biased region" description="Basic and acidic residues" evidence="16">
    <location>
        <begin position="437"/>
        <end position="447"/>
    </location>
</feature>
<keyword evidence="9" id="KW-0275">Fatty acid biosynthesis</keyword>
<dbReference type="Pfam" id="PF02786">
    <property type="entry name" value="CPSase_L_D2"/>
    <property type="match status" value="1"/>
</dbReference>
<dbReference type="PROSITE" id="PS50989">
    <property type="entry name" value="COA_CT_CTER"/>
    <property type="match status" value="1"/>
</dbReference>
<dbReference type="SUPFAM" id="SSF52096">
    <property type="entry name" value="ClpP/crotonase"/>
    <property type="match status" value="2"/>
</dbReference>
<feature type="compositionally biased region" description="Basic and acidic residues" evidence="16">
    <location>
        <begin position="457"/>
        <end position="467"/>
    </location>
</feature>
<name>A0A8W8JKJ7_MAGGI</name>
<dbReference type="InterPro" id="IPR005481">
    <property type="entry name" value="BC-like_N"/>
</dbReference>
<dbReference type="GO" id="GO:0003989">
    <property type="term" value="F:acetyl-CoA carboxylase activity"/>
    <property type="evidence" value="ECO:0007669"/>
    <property type="project" value="UniProtKB-EC"/>
</dbReference>
<dbReference type="InterPro" id="IPR013537">
    <property type="entry name" value="AcCoA_COase_cen"/>
</dbReference>
<keyword evidence="5 15" id="KW-0547">Nucleotide-binding</keyword>
<keyword evidence="23" id="KW-1185">Reference proteome</keyword>
<evidence type="ECO:0000313" key="22">
    <source>
        <dbReference type="EnsemblMetazoa" id="G19132.1:cds"/>
    </source>
</evidence>
<keyword evidence="10" id="KW-0092">Biotin</keyword>
<sequence>MAVYTQRESQIQVVVKYILKLMEEKPVPKPRTKEQMAGGRAKRVMPEAMVFFHNWSSFHGRSHRRRSSEPSIKKEHLHGIRKSQLHTLPSCPEHPSYRYDQYCQQCEVPACPGCVTSGLHRGHDVQNISNVFDLMREIVQKDTQELDMFISPFYDTVMSDIETTHKIVVAKHQERKKMIVEVGKNLHKIVDNITQRYLKDENEMEADDLKQIQSLEMRFLRLRNQVRMTVDENHQILTNNDFTKFIGQLLNYTSKNQHFRDVPERFEMVVADFNPSIPEEGELCEIIGSLGITKTKSIDRYRLPILRKITDKSHKTASSSHSYHLLGKIRTGFTRTARVSCSQDGDQLYVCGDSKVIKHFSKEKFELIEEVQTLTGNEPFDITVTKDGVLVYTDWEDEIVMSKEKKSGEVSFLLGDTNGDEVEEGTSPEDDPQSGPLEDHHEERHDSVPSMISASSSREDSSQEPKLKTTRLSFSEILRGVSSFGIDPLKNQPSDFSHGKQIGHRHSMSGASNLDSRGRRMSYHPKDFSVATPEEFVKRFGGKSVINKVLIANNGIAAVKCMRSVRRWAYEMFRNERAIRFVVMVTPEDLKANAEYIRLADQYVPVQGGTNNNNYANVELILDIAKRTQVQAVWAGWGHASENPKLPELLHKNGIIFIGPPEGAMWALGDKIASSIVAQTAGVPTMPWSGSGLTLKYNKEDNKPLSVPSDLYRKGCVEDVDEGLKSANKIGFPVMIKASEGGGGKGIRKAENADDFPNLFRQVQAEVPGSPIFIMKLATHARHLEVQILADNYGNAISLFGRDCSIQRRHQKIIEEAPASVATSVVFDKMEQAAVTLAKMVCYVSAGTVEYLYNEETETFHFLELNPRLQVEHPCTEMVADINLPAAQLQIAMGLPLYRLKDIRQLYDVDTWGDTPIDFSNPSMHPRPRGHVIAARITSENPDEGFKPSSGTVQELNFRSSKNVWGYFSVAATGGLHEYADSQFGHCFSWGEDREDARENLVVALKELSIRGDFRTTVEYLIKLFETEEYQNNKITTGWLDKLISENVQAEKPDVMLGVISGALHIGDYQIQDCFQTFQASLERGQILPANSLKNHVDVEFISEGIKYNVKVVKTGPNNYFICMNGSILEVEAHRLSDGGLLISFDGASYTTYMKDQVSSYRITIGNKTCVLHKENDPTKLRSPSAGKLLNYMIDDGGHVFAGDVYAEIEVMKMVMELRVTENGCVHYVKRPGAVLDGGSVVAHLDLDDPSRVQQAQSFTGTLPQPQAPPTHGEKLHQLFQSTRAELENILAGYSLPEPYFRPKLQESIERLMKCLRDPALPLLELQDLVAMISGRIPSQVEKAIKKQMHSYASNITSVLSQFPSQQIANVIDSHAATLTRRTERENFFMTTQGIVQLVQRYRNGIRGHMKSVVQELLKQYVRVEVQFQHGHYDKCIAQLISKTKDMSAVAGSIFSHLAVQNKNLLVTMLIDHMCRKEAGLTDELASILTELTTLNNAENAKVALRARQVLIAAHTPPYELRHNQMESIFLSAIDMYGPEFNPENLQKIIHSETAIYDILQEFFWHSNNLVRSAALEVYVRRAYIAYEVNCLQHRELNGDMSMVEFKFLLPRSHPNRMMVMRYDSLDKMSGVVDYDAHIDQLDEPPTCQRMGIMASFNSMEEFEINFEQIMNCFTVDTDSPPSSPTILAKSPAGNEDSISLHSTSESDEPIHIINVGIKFSKKEKYSDNDLAVRFQDFCKEREEYLNEKAIRRITFLVYCRRSSPKYFTYRAKFNFGEDRIYRHLEPALAFQLEINRLRNFDLEAIQTNNYKMHLYLGKAKVAAGQEVTDYRFFVRVIIRHSDLVTKEASFEYLQNEAERTLLEALDSLEVAFSHPLSKKTDCNHIFLNFAPTLTIPEPGKLEETVRAMVMRYGSRLMKMRVLNAELKFTIKFASSDTSIPIRLFLTNESGYYLDMSMYKEVTDQNTGQVMFQAYGTKQGALHGLLISTPYPTKDHLQLKRFQAQSSGTTYVYDFPGMFTQALQKFWKDHREENKIPPDAFSCIELVLDKDNNLCKQNRLPGENEIGMVAWQMTLKTPECPEGRDIIVISNDITYKIGSFGPAEDLLFKKASEKARREGLPRIFVSANSGARIGLAEEIKHLFKVAWNDPSDIEKGFKYLYLTPVDFKKVSAMNSVHAELIEDEGEPRYKIIDIIGREEGLGVENLRGSGMIAGESSIAYNEIVTINLVTCRAIGIGAYLVRLGQRTIQVENSHIILTGAGALNKVLGKEVYTSNNQLGGIQIMYTNGVTHDVTADDFDGVYKIIQWLSYMPKCKGSPLPILETGDPIDREVEFVPTKAPYDPRWMLNGRQNPDDKNCWQKGFFDHKSFHEILQPWAQTVVTGRARLGGIPVGVICVETRTVEMTIPADPANLDSETKVIQQAGQVWFPDSAYKTAQAIKDFNREELPLMIFANWRGFSGGMKDMHDQVLKFGSYIVDALTEYNQPIMIYIPPYAELRGGAWVVVDPTINPTHMEMYADELSRGGVLEPEGTVEIKFRRKDLEKTMQRLDTTCIQIVEKLTSPQLNPDEKAELQKRLAARQEKLLPMYHQVAIQFADLHDTPGRMEEMGVITDILKWHSSREFFYWHLKRRLLERQLKSKMKPVTHNVGEGELNSMLHRWFVEDRGTVNAYMWEDDKAMVQWLTEQIREDSMDNAVSDNIRCLQREHVLQQVRSLIQDNPEVAMDSIVHITQHMTPSQRSEVTRILANMDT</sequence>
<dbReference type="InterPro" id="IPR011761">
    <property type="entry name" value="ATP-grasp"/>
</dbReference>
<dbReference type="FunFam" id="2.40.50.100:FF:000005">
    <property type="entry name" value="Acetyl-CoA carboxylase 1"/>
    <property type="match status" value="1"/>
</dbReference>
<evidence type="ECO:0000259" key="19">
    <source>
        <dbReference type="PROSITE" id="PS50979"/>
    </source>
</evidence>
<keyword evidence="14" id="KW-0862">Zinc</keyword>
<dbReference type="InterPro" id="IPR011763">
    <property type="entry name" value="COA_CT_C"/>
</dbReference>
<evidence type="ECO:0000256" key="10">
    <source>
        <dbReference type="ARBA" id="ARBA00023267"/>
    </source>
</evidence>
<keyword evidence="6" id="KW-0276">Fatty acid metabolism</keyword>
<keyword evidence="8" id="KW-0443">Lipid metabolism</keyword>
<comment type="catalytic activity">
    <reaction evidence="12">
        <text>hydrogencarbonate + acetyl-CoA + ATP = malonyl-CoA + ADP + phosphate + H(+)</text>
        <dbReference type="Rhea" id="RHEA:11308"/>
        <dbReference type="ChEBI" id="CHEBI:15378"/>
        <dbReference type="ChEBI" id="CHEBI:17544"/>
        <dbReference type="ChEBI" id="CHEBI:30616"/>
        <dbReference type="ChEBI" id="CHEBI:43474"/>
        <dbReference type="ChEBI" id="CHEBI:57288"/>
        <dbReference type="ChEBI" id="CHEBI:57384"/>
        <dbReference type="ChEBI" id="CHEBI:456216"/>
        <dbReference type="EC" id="6.4.1.2"/>
    </reaction>
</comment>
<dbReference type="PANTHER" id="PTHR45728:SF3">
    <property type="entry name" value="ACETYL-COA CARBOXYLASE"/>
    <property type="match status" value="1"/>
</dbReference>
<feature type="domain" description="Biotin carboxylation" evidence="19">
    <location>
        <begin position="545"/>
        <end position="1045"/>
    </location>
</feature>
<dbReference type="Gene3D" id="3.30.1490.20">
    <property type="entry name" value="ATP-grasp fold, A domain"/>
    <property type="match status" value="1"/>
</dbReference>